<sequence>MEFWLEYGYWGLFIVSFLAATILPFSSESILVAMIFGDFDPVLLVVYASVGNWLGGLTSYGIGRLGKWEWVERFLKIKHKTVEKWQRKSEKYGAVFGLLTWLPIVGDPIAVALGFARTHFLMTSLYMLIGKTARYALVSYLLLHGFLL</sequence>
<evidence type="ECO:0000313" key="3">
    <source>
        <dbReference type="EMBL" id="KAB1063831.1"/>
    </source>
</evidence>
<accession>A0A6N6M3K6</accession>
<evidence type="ECO:0000259" key="2">
    <source>
        <dbReference type="Pfam" id="PF09335"/>
    </source>
</evidence>
<evidence type="ECO:0000256" key="1">
    <source>
        <dbReference type="SAM" id="Phobius"/>
    </source>
</evidence>
<proteinExistence type="predicted"/>
<dbReference type="Pfam" id="PF09335">
    <property type="entry name" value="VTT_dom"/>
    <property type="match status" value="1"/>
</dbReference>
<dbReference type="RefSeq" id="WP_151168672.1">
    <property type="nucleotide sequence ID" value="NZ_WACR01000007.1"/>
</dbReference>
<comment type="caution">
    <text evidence="3">The sequence shown here is derived from an EMBL/GenBank/DDBJ whole genome shotgun (WGS) entry which is preliminary data.</text>
</comment>
<keyword evidence="1" id="KW-0472">Membrane</keyword>
<gene>
    <name evidence="3" type="ORF">F3059_09695</name>
</gene>
<keyword evidence="1" id="KW-1133">Transmembrane helix</keyword>
<dbReference type="Proteomes" id="UP000435357">
    <property type="component" value="Unassembled WGS sequence"/>
</dbReference>
<keyword evidence="4" id="KW-1185">Reference proteome</keyword>
<feature type="transmembrane region" description="Helical" evidence="1">
    <location>
        <begin position="94"/>
        <end position="115"/>
    </location>
</feature>
<feature type="transmembrane region" description="Helical" evidence="1">
    <location>
        <begin position="42"/>
        <end position="63"/>
    </location>
</feature>
<dbReference type="InterPro" id="IPR032816">
    <property type="entry name" value="VTT_dom"/>
</dbReference>
<organism evidence="3 4">
    <name type="scientific">Salibacter halophilus</name>
    <dbReference type="NCBI Taxonomy" id="1803916"/>
    <lineage>
        <taxon>Bacteria</taxon>
        <taxon>Pseudomonadati</taxon>
        <taxon>Bacteroidota</taxon>
        <taxon>Flavobacteriia</taxon>
        <taxon>Flavobacteriales</taxon>
        <taxon>Salibacteraceae</taxon>
        <taxon>Salibacter</taxon>
    </lineage>
</organism>
<dbReference type="EMBL" id="WACR01000007">
    <property type="protein sequence ID" value="KAB1063831.1"/>
    <property type="molecule type" value="Genomic_DNA"/>
</dbReference>
<dbReference type="PANTHER" id="PTHR42709">
    <property type="entry name" value="ALKALINE PHOSPHATASE LIKE PROTEIN"/>
    <property type="match status" value="1"/>
</dbReference>
<feature type="transmembrane region" description="Helical" evidence="1">
    <location>
        <begin position="12"/>
        <end position="36"/>
    </location>
</feature>
<keyword evidence="1" id="KW-0812">Transmembrane</keyword>
<dbReference type="PANTHER" id="PTHR42709:SF4">
    <property type="entry name" value="INNER MEMBRANE PROTEIN YQAA"/>
    <property type="match status" value="1"/>
</dbReference>
<name>A0A6N6M3K6_9FLAO</name>
<dbReference type="OrthoDB" id="9814483at2"/>
<feature type="transmembrane region" description="Helical" evidence="1">
    <location>
        <begin position="121"/>
        <end position="143"/>
    </location>
</feature>
<reference evidence="3 4" key="1">
    <citation type="submission" date="2019-09" db="EMBL/GenBank/DDBJ databases">
        <title>Genomes of Cryomorphaceae.</title>
        <authorList>
            <person name="Bowman J.P."/>
        </authorList>
    </citation>
    <scope>NUCLEOTIDE SEQUENCE [LARGE SCALE GENOMIC DNA]</scope>
    <source>
        <strain evidence="3 4">KCTC 52047</strain>
    </source>
</reference>
<dbReference type="InterPro" id="IPR051311">
    <property type="entry name" value="DedA_domain"/>
</dbReference>
<protein>
    <submittedName>
        <fullName evidence="3">DedA family protein</fullName>
    </submittedName>
</protein>
<evidence type="ECO:0000313" key="4">
    <source>
        <dbReference type="Proteomes" id="UP000435357"/>
    </source>
</evidence>
<feature type="domain" description="VTT" evidence="2">
    <location>
        <begin position="28"/>
        <end position="141"/>
    </location>
</feature>
<dbReference type="AlphaFoldDB" id="A0A6N6M3K6"/>